<dbReference type="Proteomes" id="UP000078340">
    <property type="component" value="Unassembled WGS sequence"/>
</dbReference>
<sequence>MLSFPAQLPSVTWVCRESFYINRTKTSAQTSVLGVMVFFLELLRSVYLTGLPALLSSLPMYNYSSRFGLIPGIPNLGLRGPLFLLLGLSLWKASLDARCRRAAYETGR</sequence>
<dbReference type="EMBL" id="LSBI01000008">
    <property type="protein sequence ID" value="OAQ83159.1"/>
    <property type="molecule type" value="Genomic_DNA"/>
</dbReference>
<reference evidence="2 3" key="1">
    <citation type="submission" date="2016-02" db="EMBL/GenBank/DDBJ databases">
        <title>Biosynthesis of antibiotic leucinostatins and their inhibition on Phytophthora in bio-control Purpureocillium lilacinum.</title>
        <authorList>
            <person name="Wang G."/>
            <person name="Liu Z."/>
            <person name="Lin R."/>
            <person name="Li E."/>
            <person name="Mao Z."/>
            <person name="Ling J."/>
            <person name="Yin W."/>
            <person name="Xie B."/>
        </authorList>
    </citation>
    <scope>NUCLEOTIDE SEQUENCE [LARGE SCALE GENOMIC DNA]</scope>
    <source>
        <strain evidence="2">PLFJ-1</strain>
    </source>
</reference>
<keyword evidence="1" id="KW-0472">Membrane</keyword>
<evidence type="ECO:0000313" key="3">
    <source>
        <dbReference type="Proteomes" id="UP000078340"/>
    </source>
</evidence>
<keyword evidence="1" id="KW-1133">Transmembrane helix</keyword>
<dbReference type="AlphaFoldDB" id="A0A179H195"/>
<comment type="caution">
    <text evidence="2">The sequence shown here is derived from an EMBL/GenBank/DDBJ whole genome shotgun (WGS) entry which is preliminary data.</text>
</comment>
<accession>A0A179H195</accession>
<feature type="transmembrane region" description="Helical" evidence="1">
    <location>
        <begin position="67"/>
        <end position="91"/>
    </location>
</feature>
<organism evidence="2 3">
    <name type="scientific">Purpureocillium lilacinum</name>
    <name type="common">Paecilomyces lilacinus</name>
    <dbReference type="NCBI Taxonomy" id="33203"/>
    <lineage>
        <taxon>Eukaryota</taxon>
        <taxon>Fungi</taxon>
        <taxon>Dikarya</taxon>
        <taxon>Ascomycota</taxon>
        <taxon>Pezizomycotina</taxon>
        <taxon>Sordariomycetes</taxon>
        <taxon>Hypocreomycetidae</taxon>
        <taxon>Hypocreales</taxon>
        <taxon>Ophiocordycipitaceae</taxon>
        <taxon>Purpureocillium</taxon>
    </lineage>
</organism>
<evidence type="ECO:0000313" key="2">
    <source>
        <dbReference type="EMBL" id="OAQ83159.1"/>
    </source>
</evidence>
<name>A0A179H195_PURLI</name>
<evidence type="ECO:0000256" key="1">
    <source>
        <dbReference type="SAM" id="Phobius"/>
    </source>
</evidence>
<gene>
    <name evidence="2" type="ORF">VFPFJ_08962</name>
</gene>
<keyword evidence="1" id="KW-0812">Transmembrane</keyword>
<feature type="transmembrane region" description="Helical" evidence="1">
    <location>
        <begin position="32"/>
        <end position="55"/>
    </location>
</feature>
<proteinExistence type="predicted"/>
<protein>
    <submittedName>
        <fullName evidence="2">Uncharacterized protein</fullName>
    </submittedName>
</protein>